<gene>
    <name evidence="2" type="ORF">GJR95_30845</name>
</gene>
<accession>A0A6P1W5Y9</accession>
<dbReference type="Pfam" id="PF13302">
    <property type="entry name" value="Acetyltransf_3"/>
    <property type="match status" value="1"/>
</dbReference>
<dbReference type="EMBL" id="CP045997">
    <property type="protein sequence ID" value="QHV99136.1"/>
    <property type="molecule type" value="Genomic_DNA"/>
</dbReference>
<dbReference type="SUPFAM" id="SSF55729">
    <property type="entry name" value="Acyl-CoA N-acyltransferases (Nat)"/>
    <property type="match status" value="1"/>
</dbReference>
<evidence type="ECO:0000313" key="3">
    <source>
        <dbReference type="Proteomes" id="UP000464577"/>
    </source>
</evidence>
<name>A0A6P1W5Y9_9BACT</name>
<organism evidence="2 3">
    <name type="scientific">Spirosoma endbachense</name>
    <dbReference type="NCBI Taxonomy" id="2666025"/>
    <lineage>
        <taxon>Bacteria</taxon>
        <taxon>Pseudomonadati</taxon>
        <taxon>Bacteroidota</taxon>
        <taxon>Cytophagia</taxon>
        <taxon>Cytophagales</taxon>
        <taxon>Cytophagaceae</taxon>
        <taxon>Spirosoma</taxon>
    </lineage>
</organism>
<protein>
    <submittedName>
        <fullName evidence="2">GNAT family N-acetyltransferase</fullName>
    </submittedName>
</protein>
<dbReference type="InterPro" id="IPR000182">
    <property type="entry name" value="GNAT_dom"/>
</dbReference>
<keyword evidence="2" id="KW-0808">Transferase</keyword>
<dbReference type="AlphaFoldDB" id="A0A6P1W5Y9"/>
<proteinExistence type="predicted"/>
<dbReference type="Gene3D" id="3.40.630.30">
    <property type="match status" value="1"/>
</dbReference>
<dbReference type="InterPro" id="IPR016181">
    <property type="entry name" value="Acyl_CoA_acyltransferase"/>
</dbReference>
<sequence>MMTLLPIRQTIEENTQFLQLPGSEPGLTLTIEFFNRIGYTPPWIGYFVQQNDTLVGSAGFKGKPKEGRVEIAYGVFPHYQNQGIGADVCRQLVLLALETDPTVIVTARTLPEENYSTRILRKNKFAFIGDVWDDEDGTVWEWAYKGTIPIIDL</sequence>
<dbReference type="Proteomes" id="UP000464577">
    <property type="component" value="Chromosome"/>
</dbReference>
<reference evidence="2 3" key="1">
    <citation type="submission" date="2019-11" db="EMBL/GenBank/DDBJ databases">
        <title>Spirosoma endbachense sp. nov., isolated from a natural salt meadow.</title>
        <authorList>
            <person name="Rojas J."/>
            <person name="Ambika Manirajan B."/>
            <person name="Ratering S."/>
            <person name="Suarez C."/>
            <person name="Geissler-Plaum R."/>
            <person name="Schnell S."/>
        </authorList>
    </citation>
    <scope>NUCLEOTIDE SEQUENCE [LARGE SCALE GENOMIC DNA]</scope>
    <source>
        <strain evidence="2 3">I-24</strain>
    </source>
</reference>
<dbReference type="KEGG" id="senf:GJR95_30845"/>
<keyword evidence="3" id="KW-1185">Reference proteome</keyword>
<dbReference type="RefSeq" id="WP_162389543.1">
    <property type="nucleotide sequence ID" value="NZ_CP045997.1"/>
</dbReference>
<feature type="domain" description="N-acetyltransferase" evidence="1">
    <location>
        <begin position="44"/>
        <end position="125"/>
    </location>
</feature>
<dbReference type="GO" id="GO:0016747">
    <property type="term" value="F:acyltransferase activity, transferring groups other than amino-acyl groups"/>
    <property type="evidence" value="ECO:0007669"/>
    <property type="project" value="InterPro"/>
</dbReference>
<evidence type="ECO:0000259" key="1">
    <source>
        <dbReference type="Pfam" id="PF13302"/>
    </source>
</evidence>
<evidence type="ECO:0000313" key="2">
    <source>
        <dbReference type="EMBL" id="QHV99136.1"/>
    </source>
</evidence>